<dbReference type="AlphaFoldDB" id="A0A4U1F8V7"/>
<comment type="subcellular location">
    <subcellularLocation>
        <location evidence="1 10">Nucleus</location>
    </subcellularLocation>
</comment>
<evidence type="ECO:0000256" key="9">
    <source>
        <dbReference type="ARBA" id="ARBA00082451"/>
    </source>
</evidence>
<comment type="caution">
    <text evidence="13">The sequence shown here is derived from an EMBL/GenBank/DDBJ whole genome shotgun (WGS) entry which is preliminary data.</text>
</comment>
<comment type="function">
    <text evidence="7">Binds to DNA sequences containing the consensus pentanucleotide 5'-CGGA[AT]-3'.</text>
</comment>
<dbReference type="SUPFAM" id="SSF46785">
    <property type="entry name" value="Winged helix' DNA-binding domain"/>
    <property type="match status" value="1"/>
</dbReference>
<proteinExistence type="inferred from homology"/>
<sequence>MDLWNWDGASAQEVPLGSRLSGLGLRQCVWGGCSEGAELDFYFPELALQGDALTAETGWKSVCGLGPLSAGEGETLASKSKGGRGRAWTPGVERREGCGLELQRLKEEGPRQPPESQGSHSRTGAPHYRTQELHGGRALPWSGDWTDLPCTGSVPWSRVSQALGPALWAGSEGAAAQNCATSAGSANSWSGAQVAASSTSWDYSVGPDGATYWGKSLGGEPPADSTISWGGPAGSDYTISWDSGLHTGCTTSSKEYQTSDLTTSSEPSQQSDRATLACYPKANHRGPIQLWQFLLELLHDGARSSCIRWTGNSREFQLCDPKEVARLWGVRKRKPGMNYEKLSRGLRYYYRRDIVRKSGGRKYTYRFGGRVPGLVYPDCVESGQGATTQ</sequence>
<reference evidence="14" key="1">
    <citation type="journal article" date="2019" name="IScience">
        <title>Narwhal Genome Reveals Long-Term Low Genetic Diversity despite Current Large Abundance Size.</title>
        <authorList>
            <person name="Westbury M.V."/>
            <person name="Petersen B."/>
            <person name="Garde E."/>
            <person name="Heide-Jorgensen M.P."/>
            <person name="Lorenzen E.D."/>
        </authorList>
    </citation>
    <scope>NUCLEOTIDE SEQUENCE [LARGE SCALE GENOMIC DNA]</scope>
</reference>
<dbReference type="PRINTS" id="PR00454">
    <property type="entry name" value="ETSDOMAIN"/>
</dbReference>
<evidence type="ECO:0000256" key="6">
    <source>
        <dbReference type="ARBA" id="ARBA00023242"/>
    </source>
</evidence>
<dbReference type="Gene3D" id="1.10.10.10">
    <property type="entry name" value="Winged helix-like DNA-binding domain superfamily/Winged helix DNA-binding domain"/>
    <property type="match status" value="1"/>
</dbReference>
<evidence type="ECO:0000256" key="3">
    <source>
        <dbReference type="ARBA" id="ARBA00023015"/>
    </source>
</evidence>
<dbReference type="InterPro" id="IPR036388">
    <property type="entry name" value="WH-like_DNA-bd_sf"/>
</dbReference>
<evidence type="ECO:0000256" key="1">
    <source>
        <dbReference type="ARBA" id="ARBA00004123"/>
    </source>
</evidence>
<evidence type="ECO:0000256" key="8">
    <source>
        <dbReference type="ARBA" id="ARBA00071844"/>
    </source>
</evidence>
<evidence type="ECO:0000259" key="12">
    <source>
        <dbReference type="PROSITE" id="PS50061"/>
    </source>
</evidence>
<dbReference type="InterPro" id="IPR000418">
    <property type="entry name" value="Ets_dom"/>
</dbReference>
<evidence type="ECO:0000256" key="4">
    <source>
        <dbReference type="ARBA" id="ARBA00023125"/>
    </source>
</evidence>
<feature type="compositionally biased region" description="Basic and acidic residues" evidence="11">
    <location>
        <begin position="92"/>
        <end position="110"/>
    </location>
</feature>
<evidence type="ECO:0000256" key="2">
    <source>
        <dbReference type="ARBA" id="ARBA00005562"/>
    </source>
</evidence>
<dbReference type="GO" id="GO:1990837">
    <property type="term" value="F:sequence-specific double-stranded DNA binding"/>
    <property type="evidence" value="ECO:0007669"/>
    <property type="project" value="UniProtKB-ARBA"/>
</dbReference>
<organism evidence="13 14">
    <name type="scientific">Monodon monoceros</name>
    <name type="common">Narwhal</name>
    <name type="synonym">Ceratodon monodon</name>
    <dbReference type="NCBI Taxonomy" id="40151"/>
    <lineage>
        <taxon>Eukaryota</taxon>
        <taxon>Metazoa</taxon>
        <taxon>Chordata</taxon>
        <taxon>Craniata</taxon>
        <taxon>Vertebrata</taxon>
        <taxon>Euteleostomi</taxon>
        <taxon>Mammalia</taxon>
        <taxon>Eutheria</taxon>
        <taxon>Laurasiatheria</taxon>
        <taxon>Artiodactyla</taxon>
        <taxon>Whippomorpha</taxon>
        <taxon>Cetacea</taxon>
        <taxon>Odontoceti</taxon>
        <taxon>Monodontidae</taxon>
        <taxon>Monodon</taxon>
    </lineage>
</organism>
<keyword evidence="6 10" id="KW-0539">Nucleus</keyword>
<evidence type="ECO:0000313" key="13">
    <source>
        <dbReference type="EMBL" id="TKC45925.1"/>
    </source>
</evidence>
<gene>
    <name evidence="13" type="ORF">EI555_005185</name>
</gene>
<evidence type="ECO:0000256" key="7">
    <source>
        <dbReference type="ARBA" id="ARBA00053038"/>
    </source>
</evidence>
<dbReference type="EMBL" id="RWIC01000295">
    <property type="protein sequence ID" value="TKC45925.1"/>
    <property type="molecule type" value="Genomic_DNA"/>
</dbReference>
<keyword evidence="4 10" id="KW-0238">DNA-binding</keyword>
<evidence type="ECO:0000256" key="10">
    <source>
        <dbReference type="RuleBase" id="RU004019"/>
    </source>
</evidence>
<accession>A0A4U1F8V7</accession>
<evidence type="ECO:0000313" key="14">
    <source>
        <dbReference type="Proteomes" id="UP000308365"/>
    </source>
</evidence>
<keyword evidence="5" id="KW-0804">Transcription</keyword>
<feature type="domain" description="ETS" evidence="12">
    <location>
        <begin position="288"/>
        <end position="368"/>
    </location>
</feature>
<dbReference type="PROSITE" id="PS00345">
    <property type="entry name" value="ETS_DOMAIN_1"/>
    <property type="match status" value="1"/>
</dbReference>
<protein>
    <recommendedName>
        <fullName evidence="8">ETS translocation variant 2</fullName>
    </recommendedName>
    <alternativeName>
        <fullName evidence="9">Ets-related protein 71</fullName>
    </alternativeName>
</protein>
<feature type="region of interest" description="Disordered" evidence="11">
    <location>
        <begin position="73"/>
        <end position="128"/>
    </location>
</feature>
<name>A0A4U1F8V7_MONMO</name>
<dbReference type="PANTHER" id="PTHR11849:SF209">
    <property type="entry name" value="ETS TRANSLOCATION VARIANT 2"/>
    <property type="match status" value="1"/>
</dbReference>
<dbReference type="SMART" id="SM00413">
    <property type="entry name" value="ETS"/>
    <property type="match status" value="1"/>
</dbReference>
<comment type="similarity">
    <text evidence="2 10">Belongs to the ETS family.</text>
</comment>
<dbReference type="PANTHER" id="PTHR11849">
    <property type="entry name" value="ETS"/>
    <property type="match status" value="1"/>
</dbReference>
<dbReference type="InterPro" id="IPR036390">
    <property type="entry name" value="WH_DNA-bd_sf"/>
</dbReference>
<dbReference type="InterPro" id="IPR046328">
    <property type="entry name" value="ETS_fam"/>
</dbReference>
<dbReference type="Proteomes" id="UP000308365">
    <property type="component" value="Unassembled WGS sequence"/>
</dbReference>
<dbReference type="GO" id="GO:0005634">
    <property type="term" value="C:nucleus"/>
    <property type="evidence" value="ECO:0007669"/>
    <property type="project" value="UniProtKB-SubCell"/>
</dbReference>
<dbReference type="PROSITE" id="PS50061">
    <property type="entry name" value="ETS_DOMAIN_3"/>
    <property type="match status" value="1"/>
</dbReference>
<evidence type="ECO:0000256" key="5">
    <source>
        <dbReference type="ARBA" id="ARBA00023163"/>
    </source>
</evidence>
<evidence type="ECO:0000256" key="11">
    <source>
        <dbReference type="SAM" id="MobiDB-lite"/>
    </source>
</evidence>
<dbReference type="GO" id="GO:0000981">
    <property type="term" value="F:DNA-binding transcription factor activity, RNA polymerase II-specific"/>
    <property type="evidence" value="ECO:0007669"/>
    <property type="project" value="TreeGrafter"/>
</dbReference>
<dbReference type="GO" id="GO:0030154">
    <property type="term" value="P:cell differentiation"/>
    <property type="evidence" value="ECO:0007669"/>
    <property type="project" value="TreeGrafter"/>
</dbReference>
<dbReference type="Pfam" id="PF00178">
    <property type="entry name" value="Ets"/>
    <property type="match status" value="1"/>
</dbReference>
<keyword evidence="3" id="KW-0805">Transcription regulation</keyword>
<dbReference type="FunFam" id="1.10.10.10:FF:000340">
    <property type="entry name" value="ETS translocation variant 2"/>
    <property type="match status" value="1"/>
</dbReference>
<dbReference type="PROSITE" id="PS00346">
    <property type="entry name" value="ETS_DOMAIN_2"/>
    <property type="match status" value="1"/>
</dbReference>